<dbReference type="Pfam" id="PF13545">
    <property type="entry name" value="HTH_Crp_2"/>
    <property type="match status" value="1"/>
</dbReference>
<proteinExistence type="predicted"/>
<protein>
    <submittedName>
        <fullName evidence="6">Crp/Fnr family transcriptional regulator</fullName>
    </submittedName>
</protein>
<comment type="caution">
    <text evidence="6">The sequence shown here is derived from an EMBL/GenBank/DDBJ whole genome shotgun (WGS) entry which is preliminary data.</text>
</comment>
<dbReference type="InterPro" id="IPR014710">
    <property type="entry name" value="RmlC-like_jellyroll"/>
</dbReference>
<dbReference type="GO" id="GO:0003677">
    <property type="term" value="F:DNA binding"/>
    <property type="evidence" value="ECO:0007669"/>
    <property type="project" value="UniProtKB-KW"/>
</dbReference>
<evidence type="ECO:0000259" key="5">
    <source>
        <dbReference type="Pfam" id="PF13545"/>
    </source>
</evidence>
<evidence type="ECO:0000256" key="3">
    <source>
        <dbReference type="ARBA" id="ARBA00023163"/>
    </source>
</evidence>
<keyword evidence="7" id="KW-1185">Reference proteome</keyword>
<dbReference type="InterPro" id="IPR000595">
    <property type="entry name" value="cNMP-bd_dom"/>
</dbReference>
<dbReference type="SUPFAM" id="SSF46785">
    <property type="entry name" value="Winged helix' DNA-binding domain"/>
    <property type="match status" value="1"/>
</dbReference>
<dbReference type="EMBL" id="JAQIFT010000043">
    <property type="protein sequence ID" value="MDA3731892.1"/>
    <property type="molecule type" value="Genomic_DNA"/>
</dbReference>
<evidence type="ECO:0000256" key="1">
    <source>
        <dbReference type="ARBA" id="ARBA00023015"/>
    </source>
</evidence>
<evidence type="ECO:0000256" key="2">
    <source>
        <dbReference type="ARBA" id="ARBA00023125"/>
    </source>
</evidence>
<keyword evidence="3" id="KW-0804">Transcription</keyword>
<dbReference type="SUPFAM" id="SSF51206">
    <property type="entry name" value="cAMP-binding domain-like"/>
    <property type="match status" value="1"/>
</dbReference>
<evidence type="ECO:0000313" key="6">
    <source>
        <dbReference type="EMBL" id="MDA3731892.1"/>
    </source>
</evidence>
<keyword evidence="1" id="KW-0805">Transcription regulation</keyword>
<dbReference type="AlphaFoldDB" id="A0AA42DN01"/>
<dbReference type="Pfam" id="PF00027">
    <property type="entry name" value="cNMP_binding"/>
    <property type="match status" value="1"/>
</dbReference>
<organism evidence="6 7">
    <name type="scientific">Holtiella tumoricola</name>
    <dbReference type="NCBI Taxonomy" id="3018743"/>
    <lineage>
        <taxon>Bacteria</taxon>
        <taxon>Bacillati</taxon>
        <taxon>Bacillota</taxon>
        <taxon>Clostridia</taxon>
        <taxon>Lachnospirales</taxon>
        <taxon>Cellulosilyticaceae</taxon>
        <taxon>Holtiella</taxon>
    </lineage>
</organism>
<dbReference type="InterPro" id="IPR018490">
    <property type="entry name" value="cNMP-bd_dom_sf"/>
</dbReference>
<dbReference type="InterPro" id="IPR012318">
    <property type="entry name" value="HTH_CRP"/>
</dbReference>
<feature type="domain" description="Cyclic nucleotide-binding" evidence="4">
    <location>
        <begin position="30"/>
        <end position="110"/>
    </location>
</feature>
<dbReference type="Gene3D" id="2.60.120.10">
    <property type="entry name" value="Jelly Rolls"/>
    <property type="match status" value="1"/>
</dbReference>
<evidence type="ECO:0000313" key="7">
    <source>
        <dbReference type="Proteomes" id="UP001169242"/>
    </source>
</evidence>
<dbReference type="RefSeq" id="WP_271012205.1">
    <property type="nucleotide sequence ID" value="NZ_JAQIFT010000043.1"/>
</dbReference>
<evidence type="ECO:0000259" key="4">
    <source>
        <dbReference type="Pfam" id="PF00027"/>
    </source>
</evidence>
<name>A0AA42DN01_9FIRM</name>
<accession>A0AA42DN01</accession>
<dbReference type="GO" id="GO:0006355">
    <property type="term" value="P:regulation of DNA-templated transcription"/>
    <property type="evidence" value="ECO:0007669"/>
    <property type="project" value="InterPro"/>
</dbReference>
<reference evidence="6" key="1">
    <citation type="journal article" date="2023" name="Int. J. Syst. Evol. Microbiol.">
        <title>&lt;i&gt;Holtiella tumoricola&lt;/i&gt; gen. nov. sp. nov., isolated from a human clinical sample.</title>
        <authorList>
            <person name="Allen-Vercoe E."/>
            <person name="Daigneault M.C."/>
            <person name="Vancuren S.J."/>
            <person name="Cochrane K."/>
            <person name="O'Neal L.L."/>
            <person name="Sankaranarayanan K."/>
            <person name="Lawson P.A."/>
        </authorList>
    </citation>
    <scope>NUCLEOTIDE SEQUENCE</scope>
    <source>
        <strain evidence="6">CC70A</strain>
    </source>
</reference>
<dbReference type="CDD" id="cd00038">
    <property type="entry name" value="CAP_ED"/>
    <property type="match status" value="1"/>
</dbReference>
<keyword evidence="2" id="KW-0238">DNA-binding</keyword>
<dbReference type="Proteomes" id="UP001169242">
    <property type="component" value="Unassembled WGS sequence"/>
</dbReference>
<sequence>MTSRNVHFEQLKKIGVHRIAVKDEALYNSEHGHHFVYCLLEGVCALTSISRNGDEKIYQYFKAGDLLGFSPIYSPAYKDDTFSAFSIIAKSDCILYEIPYTQFTYFINTHPHFYPWLVEITLQHYDGVLAHFHHLEHGNNLSNLCKALLELACVKDGQLHLHKCFSYAELSKYIGVHVITTTRLMKRLKEEGIIFKRGHHTIIADKAKLLEYIE</sequence>
<feature type="domain" description="HTH crp-type" evidence="5">
    <location>
        <begin position="144"/>
        <end position="211"/>
    </location>
</feature>
<dbReference type="InterPro" id="IPR036390">
    <property type="entry name" value="WH_DNA-bd_sf"/>
</dbReference>
<gene>
    <name evidence="6" type="ORF">PBV87_10415</name>
</gene>